<comment type="caution">
    <text evidence="2">The sequence shown here is derived from an EMBL/GenBank/DDBJ whole genome shotgun (WGS) entry which is preliminary data.</text>
</comment>
<evidence type="ECO:0000256" key="1">
    <source>
        <dbReference type="SAM" id="MobiDB-lite"/>
    </source>
</evidence>
<proteinExistence type="predicted"/>
<evidence type="ECO:0000313" key="2">
    <source>
        <dbReference type="EMBL" id="KAG7442096.1"/>
    </source>
</evidence>
<accession>A0A9P7VJ61</accession>
<evidence type="ECO:0000313" key="3">
    <source>
        <dbReference type="Proteomes" id="UP000812287"/>
    </source>
</evidence>
<dbReference type="GeneID" id="66099989"/>
<name>A0A9P7VJ61_9AGAR</name>
<sequence>MLIAMVDRLTVRLADCARPYRTLGVSELETGGQDDGDRLRRSEIYAVAVAVIIAFIAPSKNYSDRVLIDDEPEKGAKIPHLRPLSSTAPPRADLATEAL</sequence>
<dbReference type="AlphaFoldDB" id="A0A9P7VJ61"/>
<reference evidence="2" key="1">
    <citation type="submission" date="2020-11" db="EMBL/GenBank/DDBJ databases">
        <title>Adaptations for nitrogen fixation in a non-lichenized fungal sporocarp promotes dispersal by wood-feeding termites.</title>
        <authorList>
            <consortium name="DOE Joint Genome Institute"/>
            <person name="Koch R.A."/>
            <person name="Yoon G."/>
            <person name="Arayal U."/>
            <person name="Lail K."/>
            <person name="Amirebrahimi M."/>
            <person name="Labutti K."/>
            <person name="Lipzen A."/>
            <person name="Riley R."/>
            <person name="Barry K."/>
            <person name="Henrissat B."/>
            <person name="Grigoriev I.V."/>
            <person name="Herr J.R."/>
            <person name="Aime M.C."/>
        </authorList>
    </citation>
    <scope>NUCLEOTIDE SEQUENCE</scope>
    <source>
        <strain evidence="2">MCA 3950</strain>
    </source>
</reference>
<gene>
    <name evidence="2" type="ORF">BT62DRAFT_1010877</name>
</gene>
<feature type="region of interest" description="Disordered" evidence="1">
    <location>
        <begin position="76"/>
        <end position="99"/>
    </location>
</feature>
<organism evidence="2 3">
    <name type="scientific">Guyanagaster necrorhizus</name>
    <dbReference type="NCBI Taxonomy" id="856835"/>
    <lineage>
        <taxon>Eukaryota</taxon>
        <taxon>Fungi</taxon>
        <taxon>Dikarya</taxon>
        <taxon>Basidiomycota</taxon>
        <taxon>Agaricomycotina</taxon>
        <taxon>Agaricomycetes</taxon>
        <taxon>Agaricomycetidae</taxon>
        <taxon>Agaricales</taxon>
        <taxon>Marasmiineae</taxon>
        <taxon>Physalacriaceae</taxon>
        <taxon>Guyanagaster</taxon>
    </lineage>
</organism>
<dbReference type="Proteomes" id="UP000812287">
    <property type="component" value="Unassembled WGS sequence"/>
</dbReference>
<protein>
    <submittedName>
        <fullName evidence="2">Uncharacterized protein</fullName>
    </submittedName>
</protein>
<dbReference type="RefSeq" id="XP_043035596.1">
    <property type="nucleotide sequence ID" value="XM_043177702.1"/>
</dbReference>
<dbReference type="EMBL" id="MU250554">
    <property type="protein sequence ID" value="KAG7442096.1"/>
    <property type="molecule type" value="Genomic_DNA"/>
</dbReference>
<keyword evidence="3" id="KW-1185">Reference proteome</keyword>